<feature type="compositionally biased region" description="Basic and acidic residues" evidence="1">
    <location>
        <begin position="192"/>
        <end position="216"/>
    </location>
</feature>
<evidence type="ECO:0000313" key="2">
    <source>
        <dbReference type="EMBL" id="MBB1246453.1"/>
    </source>
</evidence>
<feature type="region of interest" description="Disordered" evidence="1">
    <location>
        <begin position="18"/>
        <end position="61"/>
    </location>
</feature>
<dbReference type="Proteomes" id="UP000766698">
    <property type="component" value="Unassembled WGS sequence"/>
</dbReference>
<sequence>MRADDRYDWLDDKAAETLLRGRPVGDTSVRPLDDTPATGDTPPAESGETHSDTGIPPKEHESALELIRALEGLAAEHRHPPTDTELPGEAEALAAFRTARTPGAGPGAPRGSKLSRIPGKPLRAGLAMTLAGCALGGVAMAATSGFLPGPFRSDGAQDPKRPGGGATSVEVPGGGVTAEPPGKGTGGPGDGPGDHAEPGDHGSHKRHSEGGDRPGDPRGSAPGERGDGGHDRGTAGSGGGHGDTRDVAGAARGGGERPLPGEDAYGSWPHRT</sequence>
<keyword evidence="3" id="KW-1185">Reference proteome</keyword>
<name>A0ABR6EM77_9ACTN</name>
<organism evidence="2 3">
    <name type="scientific">Streptomyces durbertensis</name>
    <dbReference type="NCBI Taxonomy" id="2448886"/>
    <lineage>
        <taxon>Bacteria</taxon>
        <taxon>Bacillati</taxon>
        <taxon>Actinomycetota</taxon>
        <taxon>Actinomycetes</taxon>
        <taxon>Kitasatosporales</taxon>
        <taxon>Streptomycetaceae</taxon>
        <taxon>Streptomyces</taxon>
    </lineage>
</organism>
<feature type="compositionally biased region" description="Basic and acidic residues" evidence="1">
    <location>
        <begin position="47"/>
        <end position="61"/>
    </location>
</feature>
<reference evidence="3" key="1">
    <citation type="journal article" date="2020" name="Syst. Appl. Microbiol.">
        <title>Streptomyces alkaliterrae sp. nov., isolated from an alkaline soil, and emended descriptions of Streptomyces alkaliphilus, Streptomyces calidiresistens and Streptomyces durbertensis.</title>
        <authorList>
            <person name="Swiecimska M."/>
            <person name="Golinska P."/>
            <person name="Nouioui I."/>
            <person name="Wypij M."/>
            <person name="Rai M."/>
            <person name="Sangal V."/>
            <person name="Goodfellow M."/>
        </authorList>
    </citation>
    <scope>NUCLEOTIDE SEQUENCE [LARGE SCALE GENOMIC DNA]</scope>
    <source>
        <strain evidence="3">DSM 104538</strain>
    </source>
</reference>
<evidence type="ECO:0000256" key="1">
    <source>
        <dbReference type="SAM" id="MobiDB-lite"/>
    </source>
</evidence>
<dbReference type="EMBL" id="WMLF01000496">
    <property type="protein sequence ID" value="MBB1246453.1"/>
    <property type="molecule type" value="Genomic_DNA"/>
</dbReference>
<feature type="region of interest" description="Disordered" evidence="1">
    <location>
        <begin position="150"/>
        <end position="272"/>
    </location>
</feature>
<gene>
    <name evidence="2" type="ORF">GL263_23285</name>
</gene>
<comment type="caution">
    <text evidence="2">The sequence shown here is derived from an EMBL/GenBank/DDBJ whole genome shotgun (WGS) entry which is preliminary data.</text>
</comment>
<accession>A0ABR6EM77</accession>
<feature type="compositionally biased region" description="Basic and acidic residues" evidence="1">
    <location>
        <begin position="224"/>
        <end position="233"/>
    </location>
</feature>
<protein>
    <submittedName>
        <fullName evidence="2">Uncharacterized protein</fullName>
    </submittedName>
</protein>
<feature type="compositionally biased region" description="Gly residues" evidence="1">
    <location>
        <begin position="162"/>
        <end position="176"/>
    </location>
</feature>
<proteinExistence type="predicted"/>
<feature type="non-terminal residue" evidence="2">
    <location>
        <position position="272"/>
    </location>
</feature>
<evidence type="ECO:0000313" key="3">
    <source>
        <dbReference type="Proteomes" id="UP000766698"/>
    </source>
</evidence>